<evidence type="ECO:0000256" key="6">
    <source>
        <dbReference type="SAM" id="Phobius"/>
    </source>
</evidence>
<evidence type="ECO:0000256" key="3">
    <source>
        <dbReference type="ARBA" id="ARBA00022748"/>
    </source>
</evidence>
<keyword evidence="3" id="KW-0201">Cytochrome c-type biogenesis</keyword>
<dbReference type="GO" id="GO:0020037">
    <property type="term" value="F:heme binding"/>
    <property type="evidence" value="ECO:0007669"/>
    <property type="project" value="InterPro"/>
</dbReference>
<dbReference type="STRING" id="52838.A0A4S8I6K0"/>
<feature type="transmembrane region" description="Helical" evidence="6">
    <location>
        <begin position="103"/>
        <end position="124"/>
    </location>
</feature>
<keyword evidence="9" id="KW-1185">Reference proteome</keyword>
<dbReference type="Pfam" id="PF01578">
    <property type="entry name" value="Cytochrom_C_asm"/>
    <property type="match status" value="1"/>
</dbReference>
<reference evidence="8 9" key="1">
    <citation type="journal article" date="2019" name="Nat. Plants">
        <title>Genome sequencing of Musa balbisiana reveals subgenome evolution and function divergence in polyploid bananas.</title>
        <authorList>
            <person name="Yao X."/>
        </authorList>
    </citation>
    <scope>NUCLEOTIDE SEQUENCE [LARGE SCALE GENOMIC DNA]</scope>
    <source>
        <strain evidence="9">cv. DH-PKW</strain>
        <tissue evidence="8">Leaves</tissue>
    </source>
</reference>
<name>A0A4S8I6K0_MUSBA</name>
<evidence type="ECO:0000256" key="4">
    <source>
        <dbReference type="ARBA" id="ARBA00022989"/>
    </source>
</evidence>
<dbReference type="GO" id="GO:0005886">
    <property type="term" value="C:plasma membrane"/>
    <property type="evidence" value="ECO:0007669"/>
    <property type="project" value="TreeGrafter"/>
</dbReference>
<evidence type="ECO:0000259" key="7">
    <source>
        <dbReference type="Pfam" id="PF01578"/>
    </source>
</evidence>
<protein>
    <recommendedName>
        <fullName evidence="7">Cytochrome c assembly protein domain-containing protein</fullName>
    </recommendedName>
</protein>
<dbReference type="Proteomes" id="UP000317650">
    <property type="component" value="Unassembled WGS sequence"/>
</dbReference>
<evidence type="ECO:0000313" key="8">
    <source>
        <dbReference type="EMBL" id="THU43401.1"/>
    </source>
</evidence>
<sequence>MGNHKNDLSTITAPSTIFTQGFATSGFLTEMHQSAILVPALQSQWLMMHMGNHKNDLSTITAPSTIFTQGFATSGFLTEMHQSAILVPALQSQWLMMHVSMMLLSYAALLCGSLLSVALLVITFRKNIDIFCKGNNFLIKPFFFGEIQYLNEKRSAFFVEQYGLMRHGDLIGIGTPKKLGLLLLGPYSRFIYILELEYILEVEQIKV</sequence>
<keyword evidence="5 6" id="KW-0472">Membrane</keyword>
<comment type="caution">
    <text evidence="8">The sequence shown here is derived from an EMBL/GenBank/DDBJ whole genome shotgun (WGS) entry which is preliminary data.</text>
</comment>
<accession>A0A4S8I6K0</accession>
<dbReference type="InterPro" id="IPR002541">
    <property type="entry name" value="Cyt_c_assembly"/>
</dbReference>
<organism evidence="8 9">
    <name type="scientific">Musa balbisiana</name>
    <name type="common">Banana</name>
    <dbReference type="NCBI Taxonomy" id="52838"/>
    <lineage>
        <taxon>Eukaryota</taxon>
        <taxon>Viridiplantae</taxon>
        <taxon>Streptophyta</taxon>
        <taxon>Embryophyta</taxon>
        <taxon>Tracheophyta</taxon>
        <taxon>Spermatophyta</taxon>
        <taxon>Magnoliopsida</taxon>
        <taxon>Liliopsida</taxon>
        <taxon>Zingiberales</taxon>
        <taxon>Musaceae</taxon>
        <taxon>Musa</taxon>
    </lineage>
</organism>
<gene>
    <name evidence="8" type="ORF">C4D60_Mb00t01260</name>
</gene>
<dbReference type="PANTHER" id="PTHR30071:SF1">
    <property type="entry name" value="CYTOCHROME B_B6 PROTEIN-RELATED"/>
    <property type="match status" value="1"/>
</dbReference>
<evidence type="ECO:0000313" key="9">
    <source>
        <dbReference type="Proteomes" id="UP000317650"/>
    </source>
</evidence>
<evidence type="ECO:0000256" key="2">
    <source>
        <dbReference type="ARBA" id="ARBA00022692"/>
    </source>
</evidence>
<feature type="domain" description="Cytochrome c assembly protein" evidence="7">
    <location>
        <begin position="56"/>
        <end position="127"/>
    </location>
</feature>
<keyword evidence="2 6" id="KW-0812">Transmembrane</keyword>
<dbReference type="AlphaFoldDB" id="A0A4S8I6K0"/>
<dbReference type="GO" id="GO:0017004">
    <property type="term" value="P:cytochrome complex assembly"/>
    <property type="evidence" value="ECO:0007669"/>
    <property type="project" value="UniProtKB-KW"/>
</dbReference>
<dbReference type="InterPro" id="IPR045062">
    <property type="entry name" value="Cyt_c_biogenesis_CcsA/CcmC"/>
</dbReference>
<evidence type="ECO:0000256" key="1">
    <source>
        <dbReference type="ARBA" id="ARBA00004141"/>
    </source>
</evidence>
<evidence type="ECO:0000256" key="5">
    <source>
        <dbReference type="ARBA" id="ARBA00023136"/>
    </source>
</evidence>
<comment type="subcellular location">
    <subcellularLocation>
        <location evidence="1">Membrane</location>
        <topology evidence="1">Multi-pass membrane protein</topology>
    </subcellularLocation>
</comment>
<keyword evidence="4 6" id="KW-1133">Transmembrane helix</keyword>
<proteinExistence type="predicted"/>
<dbReference type="PANTHER" id="PTHR30071">
    <property type="entry name" value="HEME EXPORTER PROTEIN C"/>
    <property type="match status" value="1"/>
</dbReference>
<dbReference type="EMBL" id="PYDT01000110">
    <property type="protein sequence ID" value="THU43401.1"/>
    <property type="molecule type" value="Genomic_DNA"/>
</dbReference>